<keyword evidence="3 8" id="KW-0418">Kinase</keyword>
<keyword evidence="6" id="KW-0812">Transmembrane</keyword>
<dbReference type="InterPro" id="IPR008271">
    <property type="entry name" value="Ser/Thr_kinase_AS"/>
</dbReference>
<dbReference type="PANTHER" id="PTHR43289">
    <property type="entry name" value="MITOGEN-ACTIVATED PROTEIN KINASE KINASE KINASE 20-RELATED"/>
    <property type="match status" value="1"/>
</dbReference>
<dbReference type="Proteomes" id="UP001221411">
    <property type="component" value="Unassembled WGS sequence"/>
</dbReference>
<keyword evidence="6" id="KW-1133">Transmembrane helix</keyword>
<dbReference type="SMART" id="SM00220">
    <property type="entry name" value="S_TKc"/>
    <property type="match status" value="1"/>
</dbReference>
<dbReference type="PROSITE" id="PS00107">
    <property type="entry name" value="PROTEIN_KINASE_ATP"/>
    <property type="match status" value="1"/>
</dbReference>
<dbReference type="RefSeq" id="WP_271928814.1">
    <property type="nucleotide sequence ID" value="NZ_JAQNDO010000001.1"/>
</dbReference>
<feature type="binding site" evidence="5">
    <location>
        <position position="56"/>
    </location>
    <ligand>
        <name>ATP</name>
        <dbReference type="ChEBI" id="CHEBI:30616"/>
    </ligand>
</feature>
<dbReference type="SUPFAM" id="SSF56112">
    <property type="entry name" value="Protein kinase-like (PK-like)"/>
    <property type="match status" value="1"/>
</dbReference>
<keyword evidence="1" id="KW-0808">Transferase</keyword>
<dbReference type="GO" id="GO:0016301">
    <property type="term" value="F:kinase activity"/>
    <property type="evidence" value="ECO:0007669"/>
    <property type="project" value="UniProtKB-KW"/>
</dbReference>
<dbReference type="Gene3D" id="3.30.200.20">
    <property type="entry name" value="Phosphorylase Kinase, domain 1"/>
    <property type="match status" value="1"/>
</dbReference>
<organism evidence="8 9">
    <name type="scientific">Polyangium mundeleinium</name>
    <dbReference type="NCBI Taxonomy" id="2995306"/>
    <lineage>
        <taxon>Bacteria</taxon>
        <taxon>Pseudomonadati</taxon>
        <taxon>Myxococcota</taxon>
        <taxon>Polyangia</taxon>
        <taxon>Polyangiales</taxon>
        <taxon>Polyangiaceae</taxon>
        <taxon>Polyangium</taxon>
    </lineage>
</organism>
<protein>
    <submittedName>
        <fullName evidence="8">Serine/threonine-protein kinase</fullName>
    </submittedName>
</protein>
<name>A0ABT5F562_9BACT</name>
<gene>
    <name evidence="8" type="ORF">POL67_48300</name>
</gene>
<dbReference type="InterPro" id="IPR000719">
    <property type="entry name" value="Prot_kinase_dom"/>
</dbReference>
<evidence type="ECO:0000256" key="4">
    <source>
        <dbReference type="ARBA" id="ARBA00022840"/>
    </source>
</evidence>
<dbReference type="CDD" id="cd14014">
    <property type="entry name" value="STKc_PknB_like"/>
    <property type="match status" value="1"/>
</dbReference>
<dbReference type="EMBL" id="JAQNDO010000001">
    <property type="protein sequence ID" value="MDC0749225.1"/>
    <property type="molecule type" value="Genomic_DNA"/>
</dbReference>
<feature type="domain" description="Protein kinase" evidence="7">
    <location>
        <begin position="27"/>
        <end position="304"/>
    </location>
</feature>
<sequence>MEQGEPRAPIASGAEQLAPGRVVASRYTVESVVGEGASGIVYVAKDSETDARVALKVIHRTLCFDPHFSRRFTREASILKQLEGNHIVRLLDVTEDDGLPVLVLEYVEGLSLDVALRKHRPSIDDAVEITLQICAALGAAHAGGFVHRDLKPANVIIQGELGTGRVPMVWVVDFGLGKALHRDPSGTSLTERNMILGTPEYMSPEQVRGDDVDHRCDIYAAGVLLFEMLTGRAPYTGKTPIAAMTAHLTEPVPSPRASSPDRDIPPALEAVVHRALAKNPDERYETARAFAEALSGARDEHHVIAPAAVDDADALATGDTELELRTAVAKAVALAPKPAPPVNAAAERPGQPATRWPWILLAVVLAAAAIAVGAMAGAR</sequence>
<comment type="caution">
    <text evidence="8">The sequence shown here is derived from an EMBL/GenBank/DDBJ whole genome shotgun (WGS) entry which is preliminary data.</text>
</comment>
<dbReference type="PANTHER" id="PTHR43289:SF6">
    <property type="entry name" value="SERINE_THREONINE-PROTEIN KINASE NEKL-3"/>
    <property type="match status" value="1"/>
</dbReference>
<evidence type="ECO:0000256" key="5">
    <source>
        <dbReference type="PROSITE-ProRule" id="PRU10141"/>
    </source>
</evidence>
<keyword evidence="2 5" id="KW-0547">Nucleotide-binding</keyword>
<accession>A0ABT5F562</accession>
<evidence type="ECO:0000256" key="6">
    <source>
        <dbReference type="SAM" id="Phobius"/>
    </source>
</evidence>
<dbReference type="Gene3D" id="1.10.510.10">
    <property type="entry name" value="Transferase(Phosphotransferase) domain 1"/>
    <property type="match status" value="1"/>
</dbReference>
<keyword evidence="6" id="KW-0472">Membrane</keyword>
<keyword evidence="4 5" id="KW-0067">ATP-binding</keyword>
<dbReference type="PROSITE" id="PS50011">
    <property type="entry name" value="PROTEIN_KINASE_DOM"/>
    <property type="match status" value="1"/>
</dbReference>
<dbReference type="PROSITE" id="PS00108">
    <property type="entry name" value="PROTEIN_KINASE_ST"/>
    <property type="match status" value="1"/>
</dbReference>
<proteinExistence type="predicted"/>
<dbReference type="Pfam" id="PF00069">
    <property type="entry name" value="Pkinase"/>
    <property type="match status" value="1"/>
</dbReference>
<evidence type="ECO:0000313" key="9">
    <source>
        <dbReference type="Proteomes" id="UP001221411"/>
    </source>
</evidence>
<evidence type="ECO:0000256" key="3">
    <source>
        <dbReference type="ARBA" id="ARBA00022777"/>
    </source>
</evidence>
<keyword evidence="9" id="KW-1185">Reference proteome</keyword>
<feature type="transmembrane region" description="Helical" evidence="6">
    <location>
        <begin position="356"/>
        <end position="378"/>
    </location>
</feature>
<reference evidence="8 9" key="1">
    <citation type="submission" date="2022-11" db="EMBL/GenBank/DDBJ databases">
        <title>Minimal conservation of predation-associated metabolite biosynthetic gene clusters underscores biosynthetic potential of Myxococcota including descriptions for ten novel species: Archangium lansinium sp. nov., Myxococcus landrumus sp. nov., Nannocystis bai.</title>
        <authorList>
            <person name="Ahearne A."/>
            <person name="Stevens C."/>
            <person name="Dowd S."/>
        </authorList>
    </citation>
    <scope>NUCLEOTIDE SEQUENCE [LARGE SCALE GENOMIC DNA]</scope>
    <source>
        <strain evidence="8 9">RJM3</strain>
    </source>
</reference>
<evidence type="ECO:0000313" key="8">
    <source>
        <dbReference type="EMBL" id="MDC0749225.1"/>
    </source>
</evidence>
<evidence type="ECO:0000259" key="7">
    <source>
        <dbReference type="PROSITE" id="PS50011"/>
    </source>
</evidence>
<dbReference type="InterPro" id="IPR017441">
    <property type="entry name" value="Protein_kinase_ATP_BS"/>
</dbReference>
<evidence type="ECO:0000256" key="2">
    <source>
        <dbReference type="ARBA" id="ARBA00022741"/>
    </source>
</evidence>
<evidence type="ECO:0000256" key="1">
    <source>
        <dbReference type="ARBA" id="ARBA00022679"/>
    </source>
</evidence>
<dbReference type="InterPro" id="IPR011009">
    <property type="entry name" value="Kinase-like_dom_sf"/>
</dbReference>